<dbReference type="PANTHER" id="PTHR47755:SF1">
    <property type="entry name" value="CELL DIVISION PROTEIN FTSX"/>
    <property type="match status" value="1"/>
</dbReference>
<feature type="transmembrane region" description="Helical" evidence="1">
    <location>
        <begin position="21"/>
        <end position="45"/>
    </location>
</feature>
<protein>
    <recommendedName>
        <fullName evidence="4">Cell division protein FtsX</fullName>
    </recommendedName>
</protein>
<dbReference type="PANTHER" id="PTHR47755">
    <property type="entry name" value="CELL DIVISION PROTEIN FTSX"/>
    <property type="match status" value="1"/>
</dbReference>
<keyword evidence="1" id="KW-1133">Transmembrane helix</keyword>
<organism evidence="2 3">
    <name type="scientific">Pacificimonas pallii</name>
    <dbReference type="NCBI Taxonomy" id="2827236"/>
    <lineage>
        <taxon>Bacteria</taxon>
        <taxon>Pseudomonadati</taxon>
        <taxon>Pseudomonadota</taxon>
        <taxon>Alphaproteobacteria</taxon>
        <taxon>Sphingomonadales</taxon>
        <taxon>Sphingosinicellaceae</taxon>
        <taxon>Pacificimonas</taxon>
    </lineage>
</organism>
<accession>A0ABS6SC44</accession>
<dbReference type="InterPro" id="IPR004513">
    <property type="entry name" value="FtsX"/>
</dbReference>
<dbReference type="RefSeq" id="WP_218444016.1">
    <property type="nucleotide sequence ID" value="NZ_JAGSPA010000001.1"/>
</dbReference>
<comment type="caution">
    <text evidence="2">The sequence shown here is derived from an EMBL/GenBank/DDBJ whole genome shotgun (WGS) entry which is preliminary data.</text>
</comment>
<keyword evidence="1" id="KW-0812">Transmembrane</keyword>
<sequence length="297" mass="31299">MIPERYQPRAERFHFLPREKVTGGTLPWIVALMVLLAVLGLAAGVSLASGVWSMGAGLESGFTVQIVEPNPDLKADKVAAVTAILEDDTEISGIRVLSDADLTALVEPWLGTGNVGEDLPLPAMIDAEAANDRALARVRQQLDASVESARIDDHARWLAPIGKLAWVLAISALTAALLVLAAMAAIVVLSVRAGLGRHAETINVLHLIGAEDSVITHLFEYRFAVTAALGAAVGFLIAMALFLIIDGLLAGVSSGLAALAGLPWWGWILVLLVPVIAVLLSVITARITVERALKKAL</sequence>
<feature type="transmembrane region" description="Helical" evidence="1">
    <location>
        <begin position="265"/>
        <end position="289"/>
    </location>
</feature>
<evidence type="ECO:0000256" key="1">
    <source>
        <dbReference type="SAM" id="Phobius"/>
    </source>
</evidence>
<evidence type="ECO:0000313" key="3">
    <source>
        <dbReference type="Proteomes" id="UP000722336"/>
    </source>
</evidence>
<dbReference type="Proteomes" id="UP000722336">
    <property type="component" value="Unassembled WGS sequence"/>
</dbReference>
<gene>
    <name evidence="2" type="ORF">KCG44_02555</name>
</gene>
<name>A0ABS6SC44_9SPHN</name>
<reference evidence="2 3" key="1">
    <citation type="submission" date="2021-04" db="EMBL/GenBank/DDBJ databases">
        <authorList>
            <person name="Pira H."/>
            <person name="Risdian C."/>
            <person name="Wink J."/>
        </authorList>
    </citation>
    <scope>NUCLEOTIDE SEQUENCE [LARGE SCALE GENOMIC DNA]</scope>
    <source>
        <strain evidence="2 3">WHA3</strain>
    </source>
</reference>
<dbReference type="EMBL" id="JAGSPA010000001">
    <property type="protein sequence ID" value="MBV7255663.1"/>
    <property type="molecule type" value="Genomic_DNA"/>
</dbReference>
<keyword evidence="3" id="KW-1185">Reference proteome</keyword>
<feature type="transmembrane region" description="Helical" evidence="1">
    <location>
        <begin position="223"/>
        <end position="245"/>
    </location>
</feature>
<proteinExistence type="predicted"/>
<evidence type="ECO:0000313" key="2">
    <source>
        <dbReference type="EMBL" id="MBV7255663.1"/>
    </source>
</evidence>
<keyword evidence="1" id="KW-0472">Membrane</keyword>
<feature type="transmembrane region" description="Helical" evidence="1">
    <location>
        <begin position="164"/>
        <end position="189"/>
    </location>
</feature>
<evidence type="ECO:0008006" key="4">
    <source>
        <dbReference type="Google" id="ProtNLM"/>
    </source>
</evidence>